<protein>
    <submittedName>
        <fullName evidence="1">Uncharacterized protein</fullName>
    </submittedName>
</protein>
<dbReference type="AlphaFoldDB" id="A0AAV3YVL3"/>
<name>A0AAV3YVL3_9GAST</name>
<organism evidence="1 2">
    <name type="scientific">Plakobranchus ocellatus</name>
    <dbReference type="NCBI Taxonomy" id="259542"/>
    <lineage>
        <taxon>Eukaryota</taxon>
        <taxon>Metazoa</taxon>
        <taxon>Spiralia</taxon>
        <taxon>Lophotrochozoa</taxon>
        <taxon>Mollusca</taxon>
        <taxon>Gastropoda</taxon>
        <taxon>Heterobranchia</taxon>
        <taxon>Euthyneura</taxon>
        <taxon>Panpulmonata</taxon>
        <taxon>Sacoglossa</taxon>
        <taxon>Placobranchoidea</taxon>
        <taxon>Plakobranchidae</taxon>
        <taxon>Plakobranchus</taxon>
    </lineage>
</organism>
<gene>
    <name evidence="1" type="ORF">PoB_001352200</name>
</gene>
<reference evidence="1 2" key="1">
    <citation type="journal article" date="2021" name="Elife">
        <title>Chloroplast acquisition without the gene transfer in kleptoplastic sea slugs, Plakobranchus ocellatus.</title>
        <authorList>
            <person name="Maeda T."/>
            <person name="Takahashi S."/>
            <person name="Yoshida T."/>
            <person name="Shimamura S."/>
            <person name="Takaki Y."/>
            <person name="Nagai Y."/>
            <person name="Toyoda A."/>
            <person name="Suzuki Y."/>
            <person name="Arimoto A."/>
            <person name="Ishii H."/>
            <person name="Satoh N."/>
            <person name="Nishiyama T."/>
            <person name="Hasebe M."/>
            <person name="Maruyama T."/>
            <person name="Minagawa J."/>
            <person name="Obokata J."/>
            <person name="Shigenobu S."/>
        </authorList>
    </citation>
    <scope>NUCLEOTIDE SEQUENCE [LARGE SCALE GENOMIC DNA]</scope>
</reference>
<keyword evidence="2" id="KW-1185">Reference proteome</keyword>
<sequence>MVIWQFFFFFATFRTELRLHKIRARDRSLSSAQYNAPKGQMQDFAFCTISICAMDKASIEQIVAEIPIFLIKQDIRVNKKKKIVTNVASVVLGNLSDRSFSHARNSANKSTPSVVSLGTSFTENPAILEY</sequence>
<accession>A0AAV3YVL3</accession>
<evidence type="ECO:0000313" key="1">
    <source>
        <dbReference type="EMBL" id="GFN87016.1"/>
    </source>
</evidence>
<evidence type="ECO:0000313" key="2">
    <source>
        <dbReference type="Proteomes" id="UP000735302"/>
    </source>
</evidence>
<dbReference type="EMBL" id="BLXT01001645">
    <property type="protein sequence ID" value="GFN87016.1"/>
    <property type="molecule type" value="Genomic_DNA"/>
</dbReference>
<proteinExistence type="predicted"/>
<comment type="caution">
    <text evidence="1">The sequence shown here is derived from an EMBL/GenBank/DDBJ whole genome shotgun (WGS) entry which is preliminary data.</text>
</comment>
<dbReference type="Proteomes" id="UP000735302">
    <property type="component" value="Unassembled WGS sequence"/>
</dbReference>